<evidence type="ECO:0000256" key="6">
    <source>
        <dbReference type="ARBA" id="ARBA00022960"/>
    </source>
</evidence>
<dbReference type="GO" id="GO:0005576">
    <property type="term" value="C:extracellular region"/>
    <property type="evidence" value="ECO:0007669"/>
    <property type="project" value="TreeGrafter"/>
</dbReference>
<dbReference type="InterPro" id="IPR005490">
    <property type="entry name" value="LD_TPept_cat_dom"/>
</dbReference>
<proteinExistence type="inferred from homology"/>
<dbReference type="GO" id="GO:0018104">
    <property type="term" value="P:peptidoglycan-protein cross-linking"/>
    <property type="evidence" value="ECO:0007669"/>
    <property type="project" value="TreeGrafter"/>
</dbReference>
<evidence type="ECO:0000256" key="7">
    <source>
        <dbReference type="ARBA" id="ARBA00022984"/>
    </source>
</evidence>
<evidence type="ECO:0000256" key="5">
    <source>
        <dbReference type="ARBA" id="ARBA00022801"/>
    </source>
</evidence>
<evidence type="ECO:0000256" key="8">
    <source>
        <dbReference type="ARBA" id="ARBA00023316"/>
    </source>
</evidence>
<dbReference type="GO" id="GO:0016757">
    <property type="term" value="F:glycosyltransferase activity"/>
    <property type="evidence" value="ECO:0007669"/>
    <property type="project" value="UniProtKB-KW"/>
</dbReference>
<keyword evidence="7 9" id="KW-0573">Peptidoglycan synthesis</keyword>
<dbReference type="STRING" id="314256.OG2516_12501"/>
<feature type="active site" description="Proton donor/acceptor" evidence="9">
    <location>
        <position position="145"/>
    </location>
</feature>
<comment type="similarity">
    <text evidence="2">Belongs to the YkuD family.</text>
</comment>
<gene>
    <name evidence="11" type="ORF">OG2516_12501</name>
</gene>
<keyword evidence="5" id="KW-0378">Hydrolase</keyword>
<evidence type="ECO:0000313" key="11">
    <source>
        <dbReference type="EMBL" id="EAR49668.1"/>
    </source>
</evidence>
<keyword evidence="8 9" id="KW-0961">Cell wall biogenesis/degradation</keyword>
<reference evidence="11 12" key="1">
    <citation type="journal article" date="2010" name="J. Bacteriol.">
        <title>Genome sequences of Oceanicola granulosus HTCC2516(T) and Oceanicola batsensis HTCC2597(TDelta).</title>
        <authorList>
            <person name="Thrash J.C."/>
            <person name="Cho J.C."/>
            <person name="Vergin K.L."/>
            <person name="Giovannoni S.J."/>
        </authorList>
    </citation>
    <scope>NUCLEOTIDE SEQUENCE [LARGE SCALE GENOMIC DNA]</scope>
    <source>
        <strain evidence="12">ATCC BAA-861 / DSM 15982 / KCTC 12143 / HTCC2516</strain>
    </source>
</reference>
<dbReference type="GO" id="GO:0008360">
    <property type="term" value="P:regulation of cell shape"/>
    <property type="evidence" value="ECO:0007669"/>
    <property type="project" value="UniProtKB-UniRule"/>
</dbReference>
<sequence>MMLSALAAGGLGTASAVQGQTLSQSNYRIPRHLMPRQIEVDESFVPGTIYAYNEQRMLYWITEPGRAIRYAIAIGAEGREFRGTAHVARKAEWPSWRPTATMVRLEPAVYGPYRSGLPGGHPRNPLGARALYLYRGGRDTLYRIHGTPQPWTLGRSFSSGCLRLANEHIEDLYDRVPVGTPVVVV</sequence>
<evidence type="ECO:0000256" key="1">
    <source>
        <dbReference type="ARBA" id="ARBA00004752"/>
    </source>
</evidence>
<evidence type="ECO:0000256" key="9">
    <source>
        <dbReference type="PROSITE-ProRule" id="PRU01373"/>
    </source>
</evidence>
<dbReference type="HOGENOM" id="CLU_042399_2_2_5"/>
<evidence type="ECO:0000256" key="2">
    <source>
        <dbReference type="ARBA" id="ARBA00005992"/>
    </source>
</evidence>
<comment type="caution">
    <text evidence="11">The sequence shown here is derived from an EMBL/GenBank/DDBJ whole genome shotgun (WGS) entry which is preliminary data.</text>
</comment>
<dbReference type="EMBL" id="AAOT01000053">
    <property type="protein sequence ID" value="EAR49668.1"/>
    <property type="molecule type" value="Genomic_DNA"/>
</dbReference>
<dbReference type="InterPro" id="IPR050979">
    <property type="entry name" value="LD-transpeptidase"/>
</dbReference>
<dbReference type="PANTHER" id="PTHR30582:SF24">
    <property type="entry name" value="L,D-TRANSPEPTIDASE ERFK_SRFK-RELATED"/>
    <property type="match status" value="1"/>
</dbReference>
<keyword evidence="12" id="KW-1185">Reference proteome</keyword>
<feature type="active site" description="Nucleophile" evidence="9">
    <location>
        <position position="161"/>
    </location>
</feature>
<feature type="domain" description="L,D-TPase catalytic" evidence="10">
    <location>
        <begin position="47"/>
        <end position="185"/>
    </location>
</feature>
<keyword evidence="6 9" id="KW-0133">Cell shape</keyword>
<dbReference type="PROSITE" id="PS52029">
    <property type="entry name" value="LD_TPASE"/>
    <property type="match status" value="1"/>
</dbReference>
<dbReference type="MEROPS" id="C82.003"/>
<dbReference type="Pfam" id="PF03734">
    <property type="entry name" value="YkuD"/>
    <property type="match status" value="1"/>
</dbReference>
<dbReference type="InterPro" id="IPR038063">
    <property type="entry name" value="Transpep_catalytic_dom"/>
</dbReference>
<keyword evidence="4" id="KW-0808">Transferase</keyword>
<dbReference type="GO" id="GO:0071555">
    <property type="term" value="P:cell wall organization"/>
    <property type="evidence" value="ECO:0007669"/>
    <property type="project" value="UniProtKB-UniRule"/>
</dbReference>
<evidence type="ECO:0000256" key="3">
    <source>
        <dbReference type="ARBA" id="ARBA00022676"/>
    </source>
</evidence>
<dbReference type="OrthoDB" id="9795305at2"/>
<dbReference type="Gene3D" id="2.40.440.10">
    <property type="entry name" value="L,D-transpeptidase catalytic domain-like"/>
    <property type="match status" value="1"/>
</dbReference>
<dbReference type="CDD" id="cd16913">
    <property type="entry name" value="YkuD_like"/>
    <property type="match status" value="1"/>
</dbReference>
<dbReference type="UniPathway" id="UPA00219"/>
<protein>
    <recommendedName>
        <fullName evidence="10">L,D-TPase catalytic domain-containing protein</fullName>
    </recommendedName>
</protein>
<dbReference type="SUPFAM" id="SSF141523">
    <property type="entry name" value="L,D-transpeptidase catalytic domain-like"/>
    <property type="match status" value="1"/>
</dbReference>
<evidence type="ECO:0000259" key="10">
    <source>
        <dbReference type="PROSITE" id="PS52029"/>
    </source>
</evidence>
<name>Q2CAG6_OCEGH</name>
<dbReference type="PANTHER" id="PTHR30582">
    <property type="entry name" value="L,D-TRANSPEPTIDASE"/>
    <property type="match status" value="1"/>
</dbReference>
<dbReference type="GO" id="GO:0071972">
    <property type="term" value="F:peptidoglycan L,D-transpeptidase activity"/>
    <property type="evidence" value="ECO:0007669"/>
    <property type="project" value="TreeGrafter"/>
</dbReference>
<organism evidence="11 12">
    <name type="scientific">Oceanicola granulosus (strain ATCC BAA-861 / DSM 15982 / KCTC 12143 / HTCC2516)</name>
    <dbReference type="NCBI Taxonomy" id="314256"/>
    <lineage>
        <taxon>Bacteria</taxon>
        <taxon>Pseudomonadati</taxon>
        <taxon>Pseudomonadota</taxon>
        <taxon>Alphaproteobacteria</taxon>
        <taxon>Rhodobacterales</taxon>
        <taxon>Roseobacteraceae</taxon>
        <taxon>Oceanicola</taxon>
    </lineage>
</organism>
<comment type="pathway">
    <text evidence="1 9">Cell wall biogenesis; peptidoglycan biosynthesis.</text>
</comment>
<dbReference type="AlphaFoldDB" id="Q2CAG6"/>
<dbReference type="eggNOG" id="COG1376">
    <property type="taxonomic scope" value="Bacteria"/>
</dbReference>
<accession>Q2CAG6</accession>
<evidence type="ECO:0000256" key="4">
    <source>
        <dbReference type="ARBA" id="ARBA00022679"/>
    </source>
</evidence>
<keyword evidence="3" id="KW-0328">Glycosyltransferase</keyword>
<evidence type="ECO:0000313" key="12">
    <source>
        <dbReference type="Proteomes" id="UP000003635"/>
    </source>
</evidence>
<dbReference type="Proteomes" id="UP000003635">
    <property type="component" value="Unassembled WGS sequence"/>
</dbReference>